<dbReference type="InterPro" id="IPR027417">
    <property type="entry name" value="P-loop_NTPase"/>
</dbReference>
<dbReference type="GO" id="GO:0016887">
    <property type="term" value="F:ATP hydrolysis activity"/>
    <property type="evidence" value="ECO:0007669"/>
    <property type="project" value="InterPro"/>
</dbReference>
<evidence type="ECO:0000256" key="3">
    <source>
        <dbReference type="ARBA" id="ARBA00022840"/>
    </source>
</evidence>
<proteinExistence type="predicted"/>
<dbReference type="EMBL" id="DVFJ01000019">
    <property type="protein sequence ID" value="HIQ71798.1"/>
    <property type="molecule type" value="Genomic_DNA"/>
</dbReference>
<evidence type="ECO:0000313" key="6">
    <source>
        <dbReference type="Proteomes" id="UP000886887"/>
    </source>
</evidence>
<dbReference type="AlphaFoldDB" id="A0A9D0ZA56"/>
<gene>
    <name evidence="5" type="ORF">IAB73_06305</name>
</gene>
<dbReference type="Proteomes" id="UP000886887">
    <property type="component" value="Unassembled WGS sequence"/>
</dbReference>
<dbReference type="GO" id="GO:0022857">
    <property type="term" value="F:transmembrane transporter activity"/>
    <property type="evidence" value="ECO:0007669"/>
    <property type="project" value="TreeGrafter"/>
</dbReference>
<keyword evidence="3 5" id="KW-0067">ATP-binding</keyword>
<accession>A0A9D0ZA56</accession>
<dbReference type="InterPro" id="IPR003439">
    <property type="entry name" value="ABC_transporter-like_ATP-bd"/>
</dbReference>
<dbReference type="PANTHER" id="PTHR24220:SF86">
    <property type="entry name" value="ABC TRANSPORTER ABCH.1"/>
    <property type="match status" value="1"/>
</dbReference>
<organism evidence="5 6">
    <name type="scientific">Candidatus Onthenecus intestinigallinarum</name>
    <dbReference type="NCBI Taxonomy" id="2840875"/>
    <lineage>
        <taxon>Bacteria</taxon>
        <taxon>Bacillati</taxon>
        <taxon>Bacillota</taxon>
        <taxon>Clostridia</taxon>
        <taxon>Eubacteriales</taxon>
        <taxon>Candidatus Onthenecus</taxon>
    </lineage>
</organism>
<dbReference type="InterPro" id="IPR017911">
    <property type="entry name" value="MacB-like_ATP-bd"/>
</dbReference>
<sequence length="209" mass="22397">MGDTQIPALTDVNLRVLRGEFMAVVGPSGSGKSTLMHIMGCLDRPSAGTYRLDGRSVETLREDELALVRGRKIGFVFQGFHLLPRLTALENVELPLRIAGVSGGERRERAAAALACVGLDARMRHRPSQLSGGQQQRVAIARALAAGPSVLLADEPTGNLDSRASREVMDLLCALNAQGRTVVLITHDPTVAARAQRRVQVTDGRITDA</sequence>
<dbReference type="GO" id="GO:0005886">
    <property type="term" value="C:plasma membrane"/>
    <property type="evidence" value="ECO:0007669"/>
    <property type="project" value="TreeGrafter"/>
</dbReference>
<dbReference type="GO" id="GO:0005524">
    <property type="term" value="F:ATP binding"/>
    <property type="evidence" value="ECO:0007669"/>
    <property type="project" value="UniProtKB-KW"/>
</dbReference>
<reference evidence="5" key="2">
    <citation type="journal article" date="2021" name="PeerJ">
        <title>Extensive microbial diversity within the chicken gut microbiome revealed by metagenomics and culture.</title>
        <authorList>
            <person name="Gilroy R."/>
            <person name="Ravi A."/>
            <person name="Getino M."/>
            <person name="Pursley I."/>
            <person name="Horton D.L."/>
            <person name="Alikhan N.F."/>
            <person name="Baker D."/>
            <person name="Gharbi K."/>
            <person name="Hall N."/>
            <person name="Watson M."/>
            <person name="Adriaenssens E.M."/>
            <person name="Foster-Nyarko E."/>
            <person name="Jarju S."/>
            <person name="Secka A."/>
            <person name="Antonio M."/>
            <person name="Oren A."/>
            <person name="Chaudhuri R.R."/>
            <person name="La Ragione R."/>
            <person name="Hildebrand F."/>
            <person name="Pallen M.J."/>
        </authorList>
    </citation>
    <scope>NUCLEOTIDE SEQUENCE</scope>
    <source>
        <strain evidence="5">ChiSxjej2B14-6234</strain>
    </source>
</reference>
<name>A0A9D0ZA56_9FIRM</name>
<keyword evidence="1" id="KW-0813">Transport</keyword>
<protein>
    <submittedName>
        <fullName evidence="5">ABC transporter ATP-binding protein</fullName>
    </submittedName>
</protein>
<dbReference type="InterPro" id="IPR003593">
    <property type="entry name" value="AAA+_ATPase"/>
</dbReference>
<feature type="domain" description="ABC transporter" evidence="4">
    <location>
        <begin position="1"/>
        <end position="209"/>
    </location>
</feature>
<evidence type="ECO:0000256" key="1">
    <source>
        <dbReference type="ARBA" id="ARBA00022448"/>
    </source>
</evidence>
<dbReference type="GO" id="GO:0098796">
    <property type="term" value="C:membrane protein complex"/>
    <property type="evidence" value="ECO:0007669"/>
    <property type="project" value="UniProtKB-ARBA"/>
</dbReference>
<dbReference type="PROSITE" id="PS00211">
    <property type="entry name" value="ABC_TRANSPORTER_1"/>
    <property type="match status" value="1"/>
</dbReference>
<evidence type="ECO:0000259" key="4">
    <source>
        <dbReference type="PROSITE" id="PS50893"/>
    </source>
</evidence>
<dbReference type="FunFam" id="3.40.50.300:FF:000032">
    <property type="entry name" value="Export ABC transporter ATP-binding protein"/>
    <property type="match status" value="1"/>
</dbReference>
<reference evidence="5" key="1">
    <citation type="submission" date="2020-10" db="EMBL/GenBank/DDBJ databases">
        <authorList>
            <person name="Gilroy R."/>
        </authorList>
    </citation>
    <scope>NUCLEOTIDE SEQUENCE</scope>
    <source>
        <strain evidence="5">ChiSxjej2B14-6234</strain>
    </source>
</reference>
<dbReference type="InterPro" id="IPR017871">
    <property type="entry name" value="ABC_transporter-like_CS"/>
</dbReference>
<dbReference type="SUPFAM" id="SSF52540">
    <property type="entry name" value="P-loop containing nucleoside triphosphate hydrolases"/>
    <property type="match status" value="1"/>
</dbReference>
<evidence type="ECO:0000256" key="2">
    <source>
        <dbReference type="ARBA" id="ARBA00022741"/>
    </source>
</evidence>
<dbReference type="PROSITE" id="PS50893">
    <property type="entry name" value="ABC_TRANSPORTER_2"/>
    <property type="match status" value="1"/>
</dbReference>
<evidence type="ECO:0000313" key="5">
    <source>
        <dbReference type="EMBL" id="HIQ71798.1"/>
    </source>
</evidence>
<dbReference type="CDD" id="cd03255">
    <property type="entry name" value="ABC_MJ0796_LolCDE_FtsE"/>
    <property type="match status" value="1"/>
</dbReference>
<keyword evidence="2" id="KW-0547">Nucleotide-binding</keyword>
<dbReference type="Gene3D" id="3.40.50.300">
    <property type="entry name" value="P-loop containing nucleotide triphosphate hydrolases"/>
    <property type="match status" value="1"/>
</dbReference>
<dbReference type="InterPro" id="IPR015854">
    <property type="entry name" value="ABC_transpr_LolD-like"/>
</dbReference>
<dbReference type="SMART" id="SM00382">
    <property type="entry name" value="AAA"/>
    <property type="match status" value="1"/>
</dbReference>
<comment type="caution">
    <text evidence="5">The sequence shown here is derived from an EMBL/GenBank/DDBJ whole genome shotgun (WGS) entry which is preliminary data.</text>
</comment>
<dbReference type="Pfam" id="PF00005">
    <property type="entry name" value="ABC_tran"/>
    <property type="match status" value="1"/>
</dbReference>
<dbReference type="PANTHER" id="PTHR24220">
    <property type="entry name" value="IMPORT ATP-BINDING PROTEIN"/>
    <property type="match status" value="1"/>
</dbReference>